<gene>
    <name evidence="1" type="ORF">N187_03265</name>
</gene>
<evidence type="ECO:0000313" key="1">
    <source>
        <dbReference type="EMBL" id="APR65091.1"/>
    </source>
</evidence>
<name>A0ABM6FUV3_BORAN</name>
<evidence type="ECO:0000313" key="2">
    <source>
        <dbReference type="Proteomes" id="UP000185502"/>
    </source>
</evidence>
<keyword evidence="2" id="KW-1185">Reference proteome</keyword>
<dbReference type="Proteomes" id="UP000185502">
    <property type="component" value="Chromosome"/>
</dbReference>
<sequence>MVITVSYLFSIFLSFKMGEGVKSVENNIHQNSIFYYNVEEVEFSYVKTQTLRFEGKRSVRYAYFNFDKDKLYSYTFVFDRKSISQYSVFLSIKEKFGNATVVTPFNYIWDIGSSIIVLNNNILRMTLKSYVNKES</sequence>
<reference evidence="1" key="1">
    <citation type="submission" date="2015-12" db="EMBL/GenBank/DDBJ databases">
        <title>Chromosome of the avian spirochetosis agent Borrelia anserina Es.</title>
        <authorList>
            <person name="Elbir H."/>
            <person name="Sitlani P."/>
            <person name="Bergstroem S."/>
            <person name="Barbour A.G."/>
        </authorList>
    </citation>
    <scope>NUCLEOTIDE SEQUENCE [LARGE SCALE GENOMIC DNA]</scope>
    <source>
        <strain evidence="1">Es</strain>
    </source>
</reference>
<accession>A0ABM6FUV3</accession>
<dbReference type="RefSeq" id="WP_025419818.1">
    <property type="nucleotide sequence ID" value="NZ_CP013704.1"/>
</dbReference>
<proteinExistence type="predicted"/>
<dbReference type="EMBL" id="CP013704">
    <property type="protein sequence ID" value="APR65091.1"/>
    <property type="molecule type" value="Genomic_DNA"/>
</dbReference>
<organism evidence="1 2">
    <name type="scientific">Borrelia anserina Es</name>
    <dbReference type="NCBI Taxonomy" id="1365188"/>
    <lineage>
        <taxon>Bacteria</taxon>
        <taxon>Pseudomonadati</taxon>
        <taxon>Spirochaetota</taxon>
        <taxon>Spirochaetia</taxon>
        <taxon>Spirochaetales</taxon>
        <taxon>Borreliaceae</taxon>
        <taxon>Borrelia</taxon>
    </lineage>
</organism>
<protein>
    <submittedName>
        <fullName evidence="1">Uncharacterized protein</fullName>
    </submittedName>
</protein>